<feature type="region of interest" description="Disordered" evidence="1">
    <location>
        <begin position="23"/>
        <end position="89"/>
    </location>
</feature>
<evidence type="ECO:0008006" key="5">
    <source>
        <dbReference type="Google" id="ProtNLM"/>
    </source>
</evidence>
<keyword evidence="2" id="KW-0732">Signal</keyword>
<comment type="caution">
    <text evidence="3">The sequence shown here is derived from an EMBL/GenBank/DDBJ whole genome shotgun (WGS) entry which is preliminary data.</text>
</comment>
<evidence type="ECO:0000256" key="1">
    <source>
        <dbReference type="SAM" id="MobiDB-lite"/>
    </source>
</evidence>
<sequence length="176" mass="18009">MRHLKLLAAVTIVLVALSGFSPARSSGGRGGGVSKSHSSGGHGGGGCSSKKSSSHSSSHSNYDSDDSYTSSSGSTSGGSSRSQARGSGTIAECAAAKGKKLQVKEVPGATVRVRNSGGRTGTFTVTVTYRDVNGEIVDTGSAIATVRAGRTRTIEVPMERPEYVRKVKQCEVTSVQ</sequence>
<proteinExistence type="predicted"/>
<dbReference type="RefSeq" id="WP_209240029.1">
    <property type="nucleotide sequence ID" value="NZ_JADKMA010000065.1"/>
</dbReference>
<name>A0ABS3XC54_9ACTN</name>
<evidence type="ECO:0000256" key="2">
    <source>
        <dbReference type="SAM" id="SignalP"/>
    </source>
</evidence>
<organism evidence="3 4">
    <name type="scientific">Streptomyces oryzae</name>
    <dbReference type="NCBI Taxonomy" id="1434886"/>
    <lineage>
        <taxon>Bacteria</taxon>
        <taxon>Bacillati</taxon>
        <taxon>Actinomycetota</taxon>
        <taxon>Actinomycetes</taxon>
        <taxon>Kitasatosporales</taxon>
        <taxon>Streptomycetaceae</taxon>
        <taxon>Streptomyces</taxon>
    </lineage>
</organism>
<gene>
    <name evidence="3" type="ORF">ITI46_14990</name>
</gene>
<evidence type="ECO:0000313" key="4">
    <source>
        <dbReference type="Proteomes" id="UP001519064"/>
    </source>
</evidence>
<dbReference type="EMBL" id="JADKMA010000065">
    <property type="protein sequence ID" value="MBO8192964.1"/>
    <property type="molecule type" value="Genomic_DNA"/>
</dbReference>
<accession>A0ABS3XC54</accession>
<reference evidence="3 4" key="1">
    <citation type="submission" date="2020-11" db="EMBL/GenBank/DDBJ databases">
        <title>Streptomyces spirodelae sp. nov., isolated from duckweed.</title>
        <authorList>
            <person name="Saimee Y."/>
            <person name="Duangmal K."/>
        </authorList>
    </citation>
    <scope>NUCLEOTIDE SEQUENCE [LARGE SCALE GENOMIC DNA]</scope>
    <source>
        <strain evidence="3 4">S16-07</strain>
    </source>
</reference>
<dbReference type="Proteomes" id="UP001519064">
    <property type="component" value="Unassembled WGS sequence"/>
</dbReference>
<keyword evidence="4" id="KW-1185">Reference proteome</keyword>
<feature type="signal peptide" evidence="2">
    <location>
        <begin position="1"/>
        <end position="23"/>
    </location>
</feature>
<protein>
    <recommendedName>
        <fullName evidence="5">Secreted protein</fullName>
    </recommendedName>
</protein>
<feature type="chain" id="PRO_5047290407" description="Secreted protein" evidence="2">
    <location>
        <begin position="24"/>
        <end position="176"/>
    </location>
</feature>
<evidence type="ECO:0000313" key="3">
    <source>
        <dbReference type="EMBL" id="MBO8192964.1"/>
    </source>
</evidence>
<feature type="compositionally biased region" description="Low complexity" evidence="1">
    <location>
        <begin position="48"/>
        <end position="88"/>
    </location>
</feature>